<protein>
    <recommendedName>
        <fullName evidence="4">DUF5666 domain-containing protein</fullName>
    </recommendedName>
</protein>
<evidence type="ECO:0000313" key="2">
    <source>
        <dbReference type="EMBL" id="PPQ35028.1"/>
    </source>
</evidence>
<dbReference type="EMBL" id="NHRY01000080">
    <property type="protein sequence ID" value="PPQ35028.1"/>
    <property type="molecule type" value="Genomic_DNA"/>
</dbReference>
<comment type="caution">
    <text evidence="2">The sequence shown here is derived from an EMBL/GenBank/DDBJ whole genome shotgun (WGS) entry which is preliminary data.</text>
</comment>
<feature type="chain" id="PRO_5018039173" description="DUF5666 domain-containing protein" evidence="1">
    <location>
        <begin position="32"/>
        <end position="209"/>
    </location>
</feature>
<proteinExistence type="predicted"/>
<evidence type="ECO:0000256" key="1">
    <source>
        <dbReference type="SAM" id="SignalP"/>
    </source>
</evidence>
<keyword evidence="3" id="KW-1185">Reference proteome</keyword>
<feature type="signal peptide" evidence="1">
    <location>
        <begin position="1"/>
        <end position="31"/>
    </location>
</feature>
<dbReference type="RefSeq" id="WP_104518517.1">
    <property type="nucleotide sequence ID" value="NZ_NHRY01000080.1"/>
</dbReference>
<dbReference type="OrthoDB" id="7286819at2"/>
<evidence type="ECO:0008006" key="4">
    <source>
        <dbReference type="Google" id="ProtNLM"/>
    </source>
</evidence>
<dbReference type="Proteomes" id="UP000239724">
    <property type="component" value="Unassembled WGS sequence"/>
</dbReference>
<organism evidence="2 3">
    <name type="scientific">Rhodopila globiformis</name>
    <name type="common">Rhodopseudomonas globiformis</name>
    <dbReference type="NCBI Taxonomy" id="1071"/>
    <lineage>
        <taxon>Bacteria</taxon>
        <taxon>Pseudomonadati</taxon>
        <taxon>Pseudomonadota</taxon>
        <taxon>Alphaproteobacteria</taxon>
        <taxon>Acetobacterales</taxon>
        <taxon>Acetobacteraceae</taxon>
        <taxon>Rhodopila</taxon>
    </lineage>
</organism>
<dbReference type="AlphaFoldDB" id="A0A2S6NJK1"/>
<reference evidence="2 3" key="1">
    <citation type="journal article" date="2018" name="Arch. Microbiol.">
        <title>New insights into the metabolic potential of the phototrophic purple bacterium Rhodopila globiformis DSM 161(T) from its draft genome sequence and evidence for a vanadium-dependent nitrogenase.</title>
        <authorList>
            <person name="Imhoff J.F."/>
            <person name="Rahn T."/>
            <person name="Kunzel S."/>
            <person name="Neulinger S.C."/>
        </authorList>
    </citation>
    <scope>NUCLEOTIDE SEQUENCE [LARGE SCALE GENOMIC DNA]</scope>
    <source>
        <strain evidence="2 3">DSM 161</strain>
    </source>
</reference>
<name>A0A2S6NJK1_RHOGL</name>
<sequence>MQVTTSRSAVAIGILAMAGLLPAVMPTPAAAQANPTYSNVVPQSEMAKIHARITAIDPATRQVTLQSRSGRSLTVTAGPAVRLNMLDVGDKVNANYYRSVAFMVSPPRGGMGVPAPGEDEIAQAIARPVHAPGGIGLRVARVSGTVVGIDLAAHSIDLVDPSGGGVYTVDVTDPARIAMLPQLKVGDTVTAVVSQMLAVSIEPAPKSWF</sequence>
<gene>
    <name evidence="2" type="ORF">CCS01_08995</name>
</gene>
<keyword evidence="1" id="KW-0732">Signal</keyword>
<evidence type="ECO:0000313" key="3">
    <source>
        <dbReference type="Proteomes" id="UP000239724"/>
    </source>
</evidence>
<accession>A0A2S6NJK1</accession>